<reference evidence="1" key="1">
    <citation type="submission" date="2023-03" db="EMBL/GenBank/DDBJ databases">
        <title>MT1 and MT2 Draft Genomes of Novel Species.</title>
        <authorList>
            <person name="Venkateswaran K."/>
        </authorList>
    </citation>
    <scope>NUCLEOTIDE SEQUENCE</scope>
    <source>
        <strain evidence="1">F6_3S_P_1C</strain>
    </source>
</reference>
<dbReference type="EMBL" id="JAROCD010000011">
    <property type="protein sequence ID" value="MDN4603854.1"/>
    <property type="molecule type" value="Genomic_DNA"/>
</dbReference>
<accession>A0ABT8JI71</accession>
<protein>
    <submittedName>
        <fullName evidence="1">Uncharacterized protein</fullName>
    </submittedName>
</protein>
<dbReference type="RefSeq" id="WP_024630832.1">
    <property type="nucleotide sequence ID" value="NZ_JAROCD010000011.1"/>
</dbReference>
<evidence type="ECO:0000313" key="1">
    <source>
        <dbReference type="EMBL" id="MDN4603854.1"/>
    </source>
</evidence>
<gene>
    <name evidence="1" type="ORF">P5G61_21610</name>
</gene>
<proteinExistence type="predicted"/>
<organism evidence="1 2">
    <name type="scientific">Paenibacillus vandeheii</name>
    <dbReference type="NCBI Taxonomy" id="3035917"/>
    <lineage>
        <taxon>Bacteria</taxon>
        <taxon>Bacillati</taxon>
        <taxon>Bacillota</taxon>
        <taxon>Bacilli</taxon>
        <taxon>Bacillales</taxon>
        <taxon>Paenibacillaceae</taxon>
        <taxon>Paenibacillus</taxon>
    </lineage>
</organism>
<keyword evidence="2" id="KW-1185">Reference proteome</keyword>
<name>A0ABT8JI71_9BACL</name>
<evidence type="ECO:0000313" key="2">
    <source>
        <dbReference type="Proteomes" id="UP001174205"/>
    </source>
</evidence>
<comment type="caution">
    <text evidence="1">The sequence shown here is derived from an EMBL/GenBank/DDBJ whole genome shotgun (WGS) entry which is preliminary data.</text>
</comment>
<sequence>MNNQKAAVLCIVEVDEGLLPSHWFKLMKIAEHESTTTQWIPYSLEAECNSVAYGFMRNDLFDEHFLNDLKNTLTPVLMDWNLETANGSYTTKSGHVVMMFGHVDHINYTNKIL</sequence>
<dbReference type="Proteomes" id="UP001174205">
    <property type="component" value="Unassembled WGS sequence"/>
</dbReference>